<dbReference type="AlphaFoldDB" id="A0A2K9LR83"/>
<dbReference type="OrthoDB" id="9845917at2"/>
<dbReference type="KEGG" id="kak:Kalk_20435"/>
<name>A0A2K9LR83_9GAMM</name>
<accession>A0A2K9LR83</accession>
<dbReference type="RefSeq" id="WP_101896024.1">
    <property type="nucleotide sequence ID" value="NZ_CP022684.1"/>
</dbReference>
<feature type="signal peptide" evidence="1">
    <location>
        <begin position="1"/>
        <end position="29"/>
    </location>
</feature>
<gene>
    <name evidence="2" type="ORF">Kalk_20435</name>
</gene>
<reference evidence="3" key="1">
    <citation type="submission" date="2017-08" db="EMBL/GenBank/DDBJ databases">
        <title>Direct submision.</title>
        <authorList>
            <person name="Kim S.-J."/>
            <person name="Rhee S.-K."/>
        </authorList>
    </citation>
    <scope>NUCLEOTIDE SEQUENCE [LARGE SCALE GENOMIC DNA]</scope>
    <source>
        <strain evidence="3">GI5</strain>
    </source>
</reference>
<keyword evidence="1" id="KW-0732">Signal</keyword>
<dbReference type="Proteomes" id="UP000235116">
    <property type="component" value="Chromosome"/>
</dbReference>
<organism evidence="2 3">
    <name type="scientific">Ketobacter alkanivorans</name>
    <dbReference type="NCBI Taxonomy" id="1917421"/>
    <lineage>
        <taxon>Bacteria</taxon>
        <taxon>Pseudomonadati</taxon>
        <taxon>Pseudomonadota</taxon>
        <taxon>Gammaproteobacteria</taxon>
        <taxon>Pseudomonadales</taxon>
        <taxon>Ketobacteraceae</taxon>
        <taxon>Ketobacter</taxon>
    </lineage>
</organism>
<protein>
    <submittedName>
        <fullName evidence="2">Uncharacterized protein</fullName>
    </submittedName>
</protein>
<evidence type="ECO:0000313" key="2">
    <source>
        <dbReference type="EMBL" id="AUM14651.1"/>
    </source>
</evidence>
<dbReference type="EMBL" id="CP022684">
    <property type="protein sequence ID" value="AUM14651.1"/>
    <property type="molecule type" value="Genomic_DNA"/>
</dbReference>
<keyword evidence="3" id="KW-1185">Reference proteome</keyword>
<evidence type="ECO:0000313" key="3">
    <source>
        <dbReference type="Proteomes" id="UP000235116"/>
    </source>
</evidence>
<proteinExistence type="predicted"/>
<sequence length="160" mass="18235">MYTLTRSTLTSILAPLTLLLMLVISHAQAADGWTNQTINGNLMAITPTYKLQVYQQARPSEMVWGKINIPVSEEQLPDLHKHRKSPNFPFIEVAVEVDKYYRTAQGHIHDDLKLITVEIDRRHWDGLKQGNHLIIRLPDGTEMKESLRGSGAALRAIERR</sequence>
<evidence type="ECO:0000256" key="1">
    <source>
        <dbReference type="SAM" id="SignalP"/>
    </source>
</evidence>
<feature type="chain" id="PRO_5014726919" evidence="1">
    <location>
        <begin position="30"/>
        <end position="160"/>
    </location>
</feature>